<reference evidence="1" key="1">
    <citation type="journal article" date="2013" name="Environ. Microbiol.">
        <title>Microbiota from the distal guts of lean and obese adolescents exhibit partial functional redundancy besides clear differences in community structure.</title>
        <authorList>
            <person name="Ferrer M."/>
            <person name="Ruiz A."/>
            <person name="Lanza F."/>
            <person name="Haange S.B."/>
            <person name="Oberbach A."/>
            <person name="Till H."/>
            <person name="Bargiela R."/>
            <person name="Campoy C."/>
            <person name="Segura M.T."/>
            <person name="Richter M."/>
            <person name="von Bergen M."/>
            <person name="Seifert J."/>
            <person name="Suarez A."/>
        </authorList>
    </citation>
    <scope>NUCLEOTIDE SEQUENCE</scope>
</reference>
<proteinExistence type="predicted"/>
<gene>
    <name evidence="1" type="ORF">OBE_12296</name>
</gene>
<dbReference type="InterPro" id="IPR036388">
    <property type="entry name" value="WH-like_DNA-bd_sf"/>
</dbReference>
<dbReference type="Gene3D" id="1.10.10.10">
    <property type="entry name" value="Winged helix-like DNA-binding domain superfamily/Winged helix DNA-binding domain"/>
    <property type="match status" value="1"/>
</dbReference>
<evidence type="ECO:0000313" key="1">
    <source>
        <dbReference type="EMBL" id="EKC54028.1"/>
    </source>
</evidence>
<organism evidence="1">
    <name type="scientific">human gut metagenome</name>
    <dbReference type="NCBI Taxonomy" id="408170"/>
    <lineage>
        <taxon>unclassified sequences</taxon>
        <taxon>metagenomes</taxon>
        <taxon>organismal metagenomes</taxon>
    </lineage>
</organism>
<dbReference type="AlphaFoldDB" id="K1S9B6"/>
<evidence type="ECO:0008006" key="2">
    <source>
        <dbReference type="Google" id="ProtNLM"/>
    </source>
</evidence>
<accession>K1S9B6</accession>
<name>K1S9B6_9ZZZZ</name>
<protein>
    <recommendedName>
        <fullName evidence="2">Helix-turn-helix domain-containing protein</fullName>
    </recommendedName>
</protein>
<dbReference type="Pfam" id="PF13730">
    <property type="entry name" value="HTH_36"/>
    <property type="match status" value="1"/>
</dbReference>
<sequence>MSRLDFLYRTELPHRAVAVYIYLADRTNENNECWPAIPTIAADLKLSASTVRRGIRDLKIAGLLETEQRYRKNGGKSSLLYRIKGEG</sequence>
<comment type="caution">
    <text evidence="1">The sequence shown here is derived from an EMBL/GenBank/DDBJ whole genome shotgun (WGS) entry which is preliminary data.</text>
</comment>
<dbReference type="EMBL" id="AJWZ01008468">
    <property type="protein sequence ID" value="EKC54028.1"/>
    <property type="molecule type" value="Genomic_DNA"/>
</dbReference>